<dbReference type="Proteomes" id="UP000016933">
    <property type="component" value="Unassembled WGS sequence"/>
</dbReference>
<protein>
    <submittedName>
        <fullName evidence="1">Uncharacterized protein</fullName>
    </submittedName>
</protein>
<sequence length="82" mass="8896">MASIDDTPTVIIRRTEDGGHDAASSLHSHADLLGCEAVSRLVQASAREPRHNQRSLSESGLLRWLPSHIVVPSGQQSLCWPS</sequence>
<organism evidence="1 2">
    <name type="scientific">Dothistroma septosporum (strain NZE10 / CBS 128990)</name>
    <name type="common">Red band needle blight fungus</name>
    <name type="synonym">Mycosphaerella pini</name>
    <dbReference type="NCBI Taxonomy" id="675120"/>
    <lineage>
        <taxon>Eukaryota</taxon>
        <taxon>Fungi</taxon>
        <taxon>Dikarya</taxon>
        <taxon>Ascomycota</taxon>
        <taxon>Pezizomycotina</taxon>
        <taxon>Dothideomycetes</taxon>
        <taxon>Dothideomycetidae</taxon>
        <taxon>Mycosphaerellales</taxon>
        <taxon>Mycosphaerellaceae</taxon>
        <taxon>Dothistroma</taxon>
    </lineage>
</organism>
<gene>
    <name evidence="1" type="ORF">DOTSEDRAFT_67733</name>
</gene>
<dbReference type="HOGENOM" id="CLU_2558249_0_0_1"/>
<evidence type="ECO:0000313" key="1">
    <source>
        <dbReference type="EMBL" id="EME48784.1"/>
    </source>
</evidence>
<keyword evidence="2" id="KW-1185">Reference proteome</keyword>
<dbReference type="EMBL" id="KB446535">
    <property type="protein sequence ID" value="EME48784.1"/>
    <property type="molecule type" value="Genomic_DNA"/>
</dbReference>
<name>N1Q2T0_DOTSN</name>
<proteinExistence type="predicted"/>
<evidence type="ECO:0000313" key="2">
    <source>
        <dbReference type="Proteomes" id="UP000016933"/>
    </source>
</evidence>
<reference evidence="2" key="1">
    <citation type="journal article" date="2012" name="PLoS Genet.">
        <title>The genomes of the fungal plant pathogens Cladosporium fulvum and Dothistroma septosporum reveal adaptation to different hosts and lifestyles but also signatures of common ancestry.</title>
        <authorList>
            <person name="de Wit P.J.G.M."/>
            <person name="van der Burgt A."/>
            <person name="Oekmen B."/>
            <person name="Stergiopoulos I."/>
            <person name="Abd-Elsalam K.A."/>
            <person name="Aerts A.L."/>
            <person name="Bahkali A.H."/>
            <person name="Beenen H.G."/>
            <person name="Chettri P."/>
            <person name="Cox M.P."/>
            <person name="Datema E."/>
            <person name="de Vries R.P."/>
            <person name="Dhillon B."/>
            <person name="Ganley A.R."/>
            <person name="Griffiths S.A."/>
            <person name="Guo Y."/>
            <person name="Hamelin R.C."/>
            <person name="Henrissat B."/>
            <person name="Kabir M.S."/>
            <person name="Jashni M.K."/>
            <person name="Kema G."/>
            <person name="Klaubauf S."/>
            <person name="Lapidus A."/>
            <person name="Levasseur A."/>
            <person name="Lindquist E."/>
            <person name="Mehrabi R."/>
            <person name="Ohm R.A."/>
            <person name="Owen T.J."/>
            <person name="Salamov A."/>
            <person name="Schwelm A."/>
            <person name="Schijlen E."/>
            <person name="Sun H."/>
            <person name="van den Burg H.A."/>
            <person name="van Ham R.C.H.J."/>
            <person name="Zhang S."/>
            <person name="Goodwin S.B."/>
            <person name="Grigoriev I.V."/>
            <person name="Collemare J."/>
            <person name="Bradshaw R.E."/>
        </authorList>
    </citation>
    <scope>NUCLEOTIDE SEQUENCE [LARGE SCALE GENOMIC DNA]</scope>
    <source>
        <strain evidence="2">NZE10 / CBS 128990</strain>
    </source>
</reference>
<accession>N1Q2T0</accession>
<dbReference type="AlphaFoldDB" id="N1Q2T0"/>
<reference evidence="1 2" key="2">
    <citation type="journal article" date="2012" name="PLoS Pathog.">
        <title>Diverse lifestyles and strategies of plant pathogenesis encoded in the genomes of eighteen Dothideomycetes fungi.</title>
        <authorList>
            <person name="Ohm R.A."/>
            <person name="Feau N."/>
            <person name="Henrissat B."/>
            <person name="Schoch C.L."/>
            <person name="Horwitz B.A."/>
            <person name="Barry K.W."/>
            <person name="Condon B.J."/>
            <person name="Copeland A.C."/>
            <person name="Dhillon B."/>
            <person name="Glaser F."/>
            <person name="Hesse C.N."/>
            <person name="Kosti I."/>
            <person name="LaButti K."/>
            <person name="Lindquist E.A."/>
            <person name="Lucas S."/>
            <person name="Salamov A.A."/>
            <person name="Bradshaw R.E."/>
            <person name="Ciuffetti L."/>
            <person name="Hamelin R.C."/>
            <person name="Kema G.H.J."/>
            <person name="Lawrence C."/>
            <person name="Scott J.A."/>
            <person name="Spatafora J.W."/>
            <person name="Turgeon B.G."/>
            <person name="de Wit P.J.G.M."/>
            <person name="Zhong S."/>
            <person name="Goodwin S.B."/>
            <person name="Grigoriev I.V."/>
        </authorList>
    </citation>
    <scope>NUCLEOTIDE SEQUENCE [LARGE SCALE GENOMIC DNA]</scope>
    <source>
        <strain evidence="2">NZE10 / CBS 128990</strain>
    </source>
</reference>